<comment type="caution">
    <text evidence="1">The sequence shown here is derived from an EMBL/GenBank/DDBJ whole genome shotgun (WGS) entry which is preliminary data.</text>
</comment>
<gene>
    <name evidence="1" type="ORF">HOLleu_16704</name>
</gene>
<keyword evidence="2" id="KW-1185">Reference proteome</keyword>
<evidence type="ECO:0000313" key="2">
    <source>
        <dbReference type="Proteomes" id="UP001152320"/>
    </source>
</evidence>
<dbReference type="OrthoDB" id="6160583at2759"/>
<evidence type="ECO:0000313" key="1">
    <source>
        <dbReference type="EMBL" id="KAJ8039090.1"/>
    </source>
</evidence>
<accession>A0A9Q1HAS7</accession>
<reference evidence="1" key="1">
    <citation type="submission" date="2021-10" db="EMBL/GenBank/DDBJ databases">
        <title>Tropical sea cucumber genome reveals ecological adaptation and Cuvierian tubules defense mechanism.</title>
        <authorList>
            <person name="Chen T."/>
        </authorList>
    </citation>
    <scope>NUCLEOTIDE SEQUENCE</scope>
    <source>
        <strain evidence="1">Nanhai2018</strain>
        <tissue evidence="1">Muscle</tissue>
    </source>
</reference>
<dbReference type="Proteomes" id="UP001152320">
    <property type="component" value="Chromosome 7"/>
</dbReference>
<sequence>MNIDILTETEYNEQFKARYEGWRTLRPAVPTGLEWWDDVKSRIKQFTIEYCVARARRRREEFLSLCSRERNGDSSAPLFTQSSNIRIRAHVHCVEAEEKPTIKFYRDVSQYAIDRRIKAVRDAHGTVQKDLLDIVEVFRSFYEKLYTQVDVEGLQIPLLDNIDKSSTKEQNDELGAAIDCRRALEGSGEDERRKGTRVRRYSSGILQTLLCTTQLEANKGILPYEGHYSYYVNSGGRFAVQCGGSVPGHFL</sequence>
<dbReference type="AlphaFoldDB" id="A0A9Q1HAS7"/>
<proteinExistence type="predicted"/>
<dbReference type="EMBL" id="JAIZAY010000007">
    <property type="protein sequence ID" value="KAJ8039090.1"/>
    <property type="molecule type" value="Genomic_DNA"/>
</dbReference>
<protein>
    <submittedName>
        <fullName evidence="1">Uncharacterized protein</fullName>
    </submittedName>
</protein>
<organism evidence="1 2">
    <name type="scientific">Holothuria leucospilota</name>
    <name type="common">Black long sea cucumber</name>
    <name type="synonym">Mertensiothuria leucospilota</name>
    <dbReference type="NCBI Taxonomy" id="206669"/>
    <lineage>
        <taxon>Eukaryota</taxon>
        <taxon>Metazoa</taxon>
        <taxon>Echinodermata</taxon>
        <taxon>Eleutherozoa</taxon>
        <taxon>Echinozoa</taxon>
        <taxon>Holothuroidea</taxon>
        <taxon>Aspidochirotacea</taxon>
        <taxon>Aspidochirotida</taxon>
        <taxon>Holothuriidae</taxon>
        <taxon>Holothuria</taxon>
    </lineage>
</organism>
<name>A0A9Q1HAS7_HOLLE</name>